<evidence type="ECO:0000313" key="2">
    <source>
        <dbReference type="EMBL" id="QHA00913.1"/>
    </source>
</evidence>
<keyword evidence="1" id="KW-0812">Transmembrane</keyword>
<reference evidence="2 3" key="1">
    <citation type="submission" date="2019-12" db="EMBL/GenBank/DDBJ databases">
        <title>Sequence classification of anaerobic respiratory reductive dehalogenases: First we see many, then we see few.</title>
        <authorList>
            <person name="Molenda O."/>
            <person name="Puentes Jacome L.A."/>
            <person name="Cao X."/>
            <person name="Nesbo C.L."/>
            <person name="Tang S."/>
            <person name="Morson N."/>
            <person name="Patron J."/>
            <person name="Lomheim L."/>
            <person name="Wishart D.S."/>
            <person name="Edwards E.A."/>
        </authorList>
    </citation>
    <scope>NUCLEOTIDE SEQUENCE [LARGE SCALE GENOMIC DNA]</scope>
    <source>
        <strain evidence="2 3">12DCA</strain>
    </source>
</reference>
<dbReference type="Proteomes" id="UP000430508">
    <property type="component" value="Chromosome"/>
</dbReference>
<name>A0A857DJD4_9FIRM</name>
<proteinExistence type="predicted"/>
<keyword evidence="1" id="KW-1133">Transmembrane helix</keyword>
<dbReference type="EMBL" id="CP046996">
    <property type="protein sequence ID" value="QHA00913.1"/>
    <property type="molecule type" value="Genomic_DNA"/>
</dbReference>
<evidence type="ECO:0000313" key="3">
    <source>
        <dbReference type="Proteomes" id="UP000430508"/>
    </source>
</evidence>
<gene>
    <name evidence="2" type="ORF">GQ588_09840</name>
</gene>
<feature type="transmembrane region" description="Helical" evidence="1">
    <location>
        <begin position="101"/>
        <end position="123"/>
    </location>
</feature>
<dbReference type="RefSeq" id="WP_158208289.1">
    <property type="nucleotide sequence ID" value="NZ_CP046996.1"/>
</dbReference>
<dbReference type="AlphaFoldDB" id="A0A857DJD4"/>
<feature type="transmembrane region" description="Helical" evidence="1">
    <location>
        <begin position="56"/>
        <end position="80"/>
    </location>
</feature>
<keyword evidence="1" id="KW-0472">Membrane</keyword>
<protein>
    <submittedName>
        <fullName evidence="2">Uncharacterized protein</fullName>
    </submittedName>
</protein>
<sequence>MSDDYENGKKILDKISLANFLCHLQIIQDELRNNQTETGYAAESGLYARFATIKQAVNTTIICIGVLSGLFLGGATIKILHKSKVNNQTSPKDQVGRKKIVIVRNLKISVTAVGALFFFGSSFKFFCKKKGCCPKHQPDCRKILKLLESPTFGLAEIKTEIFSIEKAVNHPFFGLQEIKSEVQVIEFTVENIENKLDSPTFGLAEIKTEVFSIGTLVEGIFTSMMGATFGLQEIKSEVAAIEGAVFSPTFGLAEIKTEIFQIQNAVLSPTFGLLEIKSEVAAIEASLGAANAQTSGPFKLSNASVGNILDVKVMNNSASTIGPINVSVFNVDVCPKTLLSPTFKSTVTLPPYCTTSIFFNQKLPNTQIEIEVSGATPGKVFIWSRTTPTVVSDQIVDPLFSSNYLPLQQPLDP</sequence>
<accession>A0A857DJD4</accession>
<evidence type="ECO:0000256" key="1">
    <source>
        <dbReference type="SAM" id="Phobius"/>
    </source>
</evidence>
<organism evidence="2 3">
    <name type="scientific">Dehalobacter restrictus</name>
    <dbReference type="NCBI Taxonomy" id="55583"/>
    <lineage>
        <taxon>Bacteria</taxon>
        <taxon>Bacillati</taxon>
        <taxon>Bacillota</taxon>
        <taxon>Clostridia</taxon>
        <taxon>Eubacteriales</taxon>
        <taxon>Desulfitobacteriaceae</taxon>
        <taxon>Dehalobacter</taxon>
    </lineage>
</organism>